<keyword evidence="2" id="KW-1185">Reference proteome</keyword>
<sequence>MMMSFKFFIATFMITGSVALGSFAGFNYFVDPMWTFDHEHEYNDVQTVIDERQQKVNHIYYSDFDYDTLLVGSSRSTYINQHAFSGMDVYNFSASDLSFKEYPSIINFAKSENERDFERIVIGVDFFKSAVSQSSEDMNLDEYITTVEEPFYRWKMLLSEDVYDYAKKNYRLSNEDEIVELRNYNRDNVASAKDFPEDVKQQQTKDKIAKFKSQFYGDEFEYNPEFKDVMQVVESSNPESEVVVFTTPISAELFSALVEEGNLDEYETWLRDMVAVHGEIYNFMYPNSVTKDMSNYFDGHHFYPHVGDLIAERISKGEDATGVPEDFGVLVTEENINEHIAWIESLVE</sequence>
<organism evidence="1 2">
    <name type="scientific">Tenuibacillus multivorans</name>
    <dbReference type="NCBI Taxonomy" id="237069"/>
    <lineage>
        <taxon>Bacteria</taxon>
        <taxon>Bacillati</taxon>
        <taxon>Bacillota</taxon>
        <taxon>Bacilli</taxon>
        <taxon>Bacillales</taxon>
        <taxon>Bacillaceae</taxon>
        <taxon>Tenuibacillus</taxon>
    </lineage>
</organism>
<name>A0A1G9X5R0_9BACI</name>
<dbReference type="Proteomes" id="UP000199334">
    <property type="component" value="Unassembled WGS sequence"/>
</dbReference>
<evidence type="ECO:0000313" key="2">
    <source>
        <dbReference type="Proteomes" id="UP000199334"/>
    </source>
</evidence>
<evidence type="ECO:0008006" key="3">
    <source>
        <dbReference type="Google" id="ProtNLM"/>
    </source>
</evidence>
<proteinExistence type="predicted"/>
<gene>
    <name evidence="1" type="ORF">SAMN05216498_1025</name>
</gene>
<accession>A0A1G9X5R0</accession>
<reference evidence="1 2" key="1">
    <citation type="submission" date="2016-10" db="EMBL/GenBank/DDBJ databases">
        <authorList>
            <person name="de Groot N.N."/>
        </authorList>
    </citation>
    <scope>NUCLEOTIDE SEQUENCE [LARGE SCALE GENOMIC DNA]</scope>
    <source>
        <strain evidence="1 2">CGMCC 1.3442</strain>
    </source>
</reference>
<dbReference type="STRING" id="237069.SAMN05216498_1025"/>
<protein>
    <recommendedName>
        <fullName evidence="3">DltD C-terminal region</fullName>
    </recommendedName>
</protein>
<dbReference type="AlphaFoldDB" id="A0A1G9X5R0"/>
<evidence type="ECO:0000313" key="1">
    <source>
        <dbReference type="EMBL" id="SDM92058.1"/>
    </source>
</evidence>
<dbReference type="EMBL" id="FNIG01000001">
    <property type="protein sequence ID" value="SDM92058.1"/>
    <property type="molecule type" value="Genomic_DNA"/>
</dbReference>